<dbReference type="Pfam" id="PF00789">
    <property type="entry name" value="UBX"/>
    <property type="match status" value="1"/>
</dbReference>
<dbReference type="GO" id="GO:0005737">
    <property type="term" value="C:cytoplasm"/>
    <property type="evidence" value="ECO:0007669"/>
    <property type="project" value="TreeGrafter"/>
</dbReference>
<dbReference type="CDD" id="cd16118">
    <property type="entry name" value="UBX2_UBXN9"/>
    <property type="match status" value="1"/>
</dbReference>
<feature type="compositionally biased region" description="Basic and acidic residues" evidence="1">
    <location>
        <begin position="178"/>
        <end position="188"/>
    </location>
</feature>
<feature type="region of interest" description="Disordered" evidence="1">
    <location>
        <begin position="168"/>
        <end position="201"/>
    </location>
</feature>
<evidence type="ECO:0000313" key="3">
    <source>
        <dbReference type="EMBL" id="CAG9801781.1"/>
    </source>
</evidence>
<dbReference type="GO" id="GO:0005634">
    <property type="term" value="C:nucleus"/>
    <property type="evidence" value="ECO:0007669"/>
    <property type="project" value="TreeGrafter"/>
</dbReference>
<accession>A0A9N9RRA0</accession>
<dbReference type="GO" id="GO:0006886">
    <property type="term" value="P:intracellular protein transport"/>
    <property type="evidence" value="ECO:0007669"/>
    <property type="project" value="TreeGrafter"/>
</dbReference>
<dbReference type="InterPro" id="IPR001012">
    <property type="entry name" value="UBX_dom"/>
</dbReference>
<reference evidence="3" key="2">
    <citation type="submission" date="2022-10" db="EMBL/GenBank/DDBJ databases">
        <authorList>
            <consortium name="ENA_rothamsted_submissions"/>
            <consortium name="culmorum"/>
            <person name="King R."/>
        </authorList>
    </citation>
    <scope>NUCLEOTIDE SEQUENCE</scope>
</reference>
<gene>
    <name evidence="3" type="ORF">CHIRRI_LOCUS4702</name>
</gene>
<feature type="region of interest" description="Disordered" evidence="1">
    <location>
        <begin position="215"/>
        <end position="244"/>
    </location>
</feature>
<dbReference type="GO" id="GO:0012506">
    <property type="term" value="C:vesicle membrane"/>
    <property type="evidence" value="ECO:0007669"/>
    <property type="project" value="TreeGrafter"/>
</dbReference>
<dbReference type="Pfam" id="PF11470">
    <property type="entry name" value="TUG-UBL1"/>
    <property type="match status" value="1"/>
</dbReference>
<protein>
    <recommendedName>
        <fullName evidence="2">UBX domain-containing protein</fullName>
    </recommendedName>
</protein>
<feature type="region of interest" description="Disordered" evidence="1">
    <location>
        <begin position="468"/>
        <end position="488"/>
    </location>
</feature>
<evidence type="ECO:0000256" key="1">
    <source>
        <dbReference type="SAM" id="MobiDB-lite"/>
    </source>
</evidence>
<feature type="compositionally biased region" description="Basic and acidic residues" evidence="1">
    <location>
        <begin position="220"/>
        <end position="231"/>
    </location>
</feature>
<dbReference type="InterPro" id="IPR059238">
    <property type="entry name" value="UBX1_UBXN9"/>
</dbReference>
<dbReference type="PROSITE" id="PS50033">
    <property type="entry name" value="UBX"/>
    <property type="match status" value="1"/>
</dbReference>
<dbReference type="GO" id="GO:0042593">
    <property type="term" value="P:glucose homeostasis"/>
    <property type="evidence" value="ECO:0007669"/>
    <property type="project" value="TreeGrafter"/>
</dbReference>
<dbReference type="PANTHER" id="PTHR46467">
    <property type="entry name" value="TETHER CONTAINING UBX DOMAIN FOR GLUT4"/>
    <property type="match status" value="1"/>
</dbReference>
<dbReference type="CDD" id="cd17075">
    <property type="entry name" value="UBX1_UBXN9"/>
    <property type="match status" value="1"/>
</dbReference>
<evidence type="ECO:0000259" key="2">
    <source>
        <dbReference type="PROSITE" id="PS50033"/>
    </source>
</evidence>
<dbReference type="InterPro" id="IPR029071">
    <property type="entry name" value="Ubiquitin-like_domsf"/>
</dbReference>
<keyword evidence="4" id="KW-1185">Reference proteome</keyword>
<dbReference type="Gene3D" id="3.10.20.90">
    <property type="entry name" value="Phosphatidylinositol 3-kinase Catalytic Subunit, Chain A, domain 1"/>
    <property type="match status" value="2"/>
</dbReference>
<dbReference type="CDD" id="cd16105">
    <property type="entry name" value="Ubl_ASPSCR1_like"/>
    <property type="match status" value="1"/>
</dbReference>
<dbReference type="AlphaFoldDB" id="A0A9N9RRA0"/>
<dbReference type="Proteomes" id="UP001153620">
    <property type="component" value="Chromosome 2"/>
</dbReference>
<evidence type="ECO:0000313" key="4">
    <source>
        <dbReference type="Proteomes" id="UP001153620"/>
    </source>
</evidence>
<proteinExistence type="predicted"/>
<organism evidence="3 4">
    <name type="scientific">Chironomus riparius</name>
    <dbReference type="NCBI Taxonomy" id="315576"/>
    <lineage>
        <taxon>Eukaryota</taxon>
        <taxon>Metazoa</taxon>
        <taxon>Ecdysozoa</taxon>
        <taxon>Arthropoda</taxon>
        <taxon>Hexapoda</taxon>
        <taxon>Insecta</taxon>
        <taxon>Pterygota</taxon>
        <taxon>Neoptera</taxon>
        <taxon>Endopterygota</taxon>
        <taxon>Diptera</taxon>
        <taxon>Nematocera</taxon>
        <taxon>Chironomoidea</taxon>
        <taxon>Chironomidae</taxon>
        <taxon>Chironominae</taxon>
        <taxon>Chironomus</taxon>
    </lineage>
</organism>
<dbReference type="EMBL" id="OU895878">
    <property type="protein sequence ID" value="CAG9801781.1"/>
    <property type="molecule type" value="Genomic_DNA"/>
</dbReference>
<reference evidence="3" key="1">
    <citation type="submission" date="2022-01" db="EMBL/GenBank/DDBJ databases">
        <authorList>
            <person name="King R."/>
        </authorList>
    </citation>
    <scope>NUCLEOTIDE SEQUENCE</scope>
</reference>
<dbReference type="OrthoDB" id="440781at2759"/>
<name>A0A9N9RRA0_9DIPT</name>
<sequence>MSSVTVLTPHGRRQVVKIEPNKTILWILEKVCEKYTEFQAEDYNLKHHNKIVDLNQFFRFSGLPNNCTLEMSESGKKRVEQDVVICLQLEDGTRLNGSYQPTKTLYEIITDMCPEKSSSDQSPVVIYMRNEIHGDNLNTTTLKSLGLTSGGRALLRLINSDPESLKVQANVSAPLPQKPKEEEDDKPKAKSSGEPSTSFQLQSFQQLKDEVKKVANQPKVDMDVDEGFKESEPEETPVKQPNKEAATQKVIESIEPVQPQADSVINILDSRGTIIFSLDSIQTSTIDLPDSFFELTESDVRLLYKELRNQVENDENAPLMTSELRKLEENKKILNQLATYKSCAIRIQFPNRHVIQTKFSTVETVGAVMDFIKEFLINPDVEFYLFQTPPKTILEKSSTLVEANCVPSALLHFGCDEKPDDFLKPEYYDKLSSGFGAARVLLSSNDAQSHADDSEASTSCYSAPKNFLESKSSAKPSGTVPKWFKPNK</sequence>
<dbReference type="SUPFAM" id="SSF54236">
    <property type="entry name" value="Ubiquitin-like"/>
    <property type="match status" value="2"/>
</dbReference>
<dbReference type="InterPro" id="IPR021569">
    <property type="entry name" value="TUG-UBL1"/>
</dbReference>
<dbReference type="PANTHER" id="PTHR46467:SF1">
    <property type="entry name" value="TETHER CONTAINING UBX DOMAIN FOR GLUT4"/>
    <property type="match status" value="1"/>
</dbReference>
<feature type="domain" description="UBX" evidence="2">
    <location>
        <begin position="338"/>
        <end position="413"/>
    </location>
</feature>